<proteinExistence type="predicted"/>
<dbReference type="AlphaFoldDB" id="A0A6A6WHY4"/>
<name>A0A6A6WHY4_9PEZI</name>
<accession>A0A6A6WHY4</accession>
<dbReference type="Proteomes" id="UP000799437">
    <property type="component" value="Unassembled WGS sequence"/>
</dbReference>
<evidence type="ECO:0000313" key="2">
    <source>
        <dbReference type="Proteomes" id="UP000799437"/>
    </source>
</evidence>
<dbReference type="RefSeq" id="XP_033603212.1">
    <property type="nucleotide sequence ID" value="XM_033748811.1"/>
</dbReference>
<dbReference type="EMBL" id="ML996567">
    <property type="protein sequence ID" value="KAF2760761.1"/>
    <property type="molecule type" value="Genomic_DNA"/>
</dbReference>
<sequence length="164" mass="18105">MPAISVFCDSLLLLTINDRSESRSGNMTMTELEELQMQKLLKDKILDQASAILIILNPAIVVGRSKKGEPLFSAYLTGHDNPRSQSTYMFILPPSMAASEEAALASLLEQIQHAVDTIYDNMIGEDIRYHERGDKNDSHADAIAMLWGSYRVPTSLSQSGDQSS</sequence>
<gene>
    <name evidence="1" type="ORF">EJ05DRAFT_523924</name>
</gene>
<dbReference type="GeneID" id="54489865"/>
<keyword evidence="2" id="KW-1185">Reference proteome</keyword>
<protein>
    <submittedName>
        <fullName evidence="1">Uncharacterized protein</fullName>
    </submittedName>
</protein>
<reference evidence="1" key="1">
    <citation type="journal article" date="2020" name="Stud. Mycol.">
        <title>101 Dothideomycetes genomes: a test case for predicting lifestyles and emergence of pathogens.</title>
        <authorList>
            <person name="Haridas S."/>
            <person name="Albert R."/>
            <person name="Binder M."/>
            <person name="Bloem J."/>
            <person name="Labutti K."/>
            <person name="Salamov A."/>
            <person name="Andreopoulos B."/>
            <person name="Baker S."/>
            <person name="Barry K."/>
            <person name="Bills G."/>
            <person name="Bluhm B."/>
            <person name="Cannon C."/>
            <person name="Castanera R."/>
            <person name="Culley D."/>
            <person name="Daum C."/>
            <person name="Ezra D."/>
            <person name="Gonzalez J."/>
            <person name="Henrissat B."/>
            <person name="Kuo A."/>
            <person name="Liang C."/>
            <person name="Lipzen A."/>
            <person name="Lutzoni F."/>
            <person name="Magnuson J."/>
            <person name="Mondo S."/>
            <person name="Nolan M."/>
            <person name="Ohm R."/>
            <person name="Pangilinan J."/>
            <person name="Park H.-J."/>
            <person name="Ramirez L."/>
            <person name="Alfaro M."/>
            <person name="Sun H."/>
            <person name="Tritt A."/>
            <person name="Yoshinaga Y."/>
            <person name="Zwiers L.-H."/>
            <person name="Turgeon B."/>
            <person name="Goodwin S."/>
            <person name="Spatafora J."/>
            <person name="Crous P."/>
            <person name="Grigoriev I."/>
        </authorList>
    </citation>
    <scope>NUCLEOTIDE SEQUENCE</scope>
    <source>
        <strain evidence="1">CBS 121739</strain>
    </source>
</reference>
<organism evidence="1 2">
    <name type="scientific">Pseudovirgaria hyperparasitica</name>
    <dbReference type="NCBI Taxonomy" id="470096"/>
    <lineage>
        <taxon>Eukaryota</taxon>
        <taxon>Fungi</taxon>
        <taxon>Dikarya</taxon>
        <taxon>Ascomycota</taxon>
        <taxon>Pezizomycotina</taxon>
        <taxon>Dothideomycetes</taxon>
        <taxon>Dothideomycetes incertae sedis</taxon>
        <taxon>Acrospermales</taxon>
        <taxon>Acrospermaceae</taxon>
        <taxon>Pseudovirgaria</taxon>
    </lineage>
</organism>
<evidence type="ECO:0000313" key="1">
    <source>
        <dbReference type="EMBL" id="KAF2760761.1"/>
    </source>
</evidence>